<feature type="compositionally biased region" description="Low complexity" evidence="3">
    <location>
        <begin position="803"/>
        <end position="816"/>
    </location>
</feature>
<evidence type="ECO:0000256" key="1">
    <source>
        <dbReference type="ARBA" id="ARBA00022737"/>
    </source>
</evidence>
<reference evidence="5" key="1">
    <citation type="journal article" date="2011" name="Genome Res.">
        <title>Phylogeny-wide analysis of social amoeba genomes highlights ancient origins for complex intercellular communication.</title>
        <authorList>
            <person name="Heidel A.J."/>
            <person name="Lawal H.M."/>
            <person name="Felder M."/>
            <person name="Schilde C."/>
            <person name="Helps N.R."/>
            <person name="Tunggal B."/>
            <person name="Rivero F."/>
            <person name="John U."/>
            <person name="Schleicher M."/>
            <person name="Eichinger L."/>
            <person name="Platzer M."/>
            <person name="Noegel A.A."/>
            <person name="Schaap P."/>
            <person name="Gloeckner G."/>
        </authorList>
    </citation>
    <scope>NUCLEOTIDE SEQUENCE [LARGE SCALE GENOMIC DNA]</scope>
    <source>
        <strain evidence="5">SH3</strain>
    </source>
</reference>
<feature type="compositionally biased region" description="Low complexity" evidence="3">
    <location>
        <begin position="829"/>
        <end position="846"/>
    </location>
</feature>
<dbReference type="InterPro" id="IPR051226">
    <property type="entry name" value="PP1_Regulatory_Subunit"/>
</dbReference>
<feature type="compositionally biased region" description="Low complexity" evidence="3">
    <location>
        <begin position="316"/>
        <end position="328"/>
    </location>
</feature>
<dbReference type="PANTHER" id="PTHR24179:SF29">
    <property type="entry name" value="LD46604P"/>
    <property type="match status" value="1"/>
</dbReference>
<feature type="region of interest" description="Disordered" evidence="3">
    <location>
        <begin position="870"/>
        <end position="943"/>
    </location>
</feature>
<dbReference type="SUPFAM" id="SSF48403">
    <property type="entry name" value="Ankyrin repeat"/>
    <property type="match status" value="1"/>
</dbReference>
<feature type="compositionally biased region" description="Low complexity" evidence="3">
    <location>
        <begin position="975"/>
        <end position="984"/>
    </location>
</feature>
<feature type="compositionally biased region" description="Low complexity" evidence="3">
    <location>
        <begin position="874"/>
        <end position="920"/>
    </location>
</feature>
<feature type="region of interest" description="Disordered" evidence="3">
    <location>
        <begin position="803"/>
        <end position="846"/>
    </location>
</feature>
<dbReference type="GO" id="GO:0005737">
    <property type="term" value="C:cytoplasm"/>
    <property type="evidence" value="ECO:0007669"/>
    <property type="project" value="TreeGrafter"/>
</dbReference>
<proteinExistence type="predicted"/>
<dbReference type="InterPro" id="IPR002110">
    <property type="entry name" value="Ankyrin_rpt"/>
</dbReference>
<keyword evidence="1" id="KW-0677">Repeat</keyword>
<dbReference type="GO" id="GO:0019208">
    <property type="term" value="F:phosphatase regulator activity"/>
    <property type="evidence" value="ECO:0007669"/>
    <property type="project" value="TreeGrafter"/>
</dbReference>
<dbReference type="PROSITE" id="PS50297">
    <property type="entry name" value="ANK_REP_REGION"/>
    <property type="match status" value="1"/>
</dbReference>
<feature type="compositionally biased region" description="Polar residues" evidence="3">
    <location>
        <begin position="933"/>
        <end position="943"/>
    </location>
</feature>
<feature type="region of interest" description="Disordered" evidence="3">
    <location>
        <begin position="182"/>
        <end position="219"/>
    </location>
</feature>
<dbReference type="GeneID" id="14872870"/>
<dbReference type="KEGG" id="dfa:DFA_00937"/>
<sequence>MEQSQYIQMTNIHSHSFIVTIGLLTKKPTDFIEFSNTKRIPKPVLVSTVPNCVQPGSPMVIRGDGLKPFPGMSHFLHVELIPSENIAIKEPIHVPSYDINPCCDKCIFIATPEDLAPGTYNLRIGLQVKKMDHYLQHDRVFQTLSVDPFEEIKKQQSQQQQSQQQHQPLQNIDTQNTNIEFNQQQQQQQSQPQQQIESQPPQLQPEEQPNITNDNNNTKEDDEMVIDEHQPMLEVDDSSMVETTTSTTNTTLSQQQQQMGEENNDDSHLQVIWSNCLVIVVDPLTGDAKSRQSQQLTGKRSPLVSSTKRTTKKSKSSALGTGSSSQQSGEEEELYNQIIHGDTETVRQFIEQKISEGKVFDFNKKDIDGFTVMHYACAYKWNGLVEYFIGCGADPNPQDSDGWTPLHWAIKADNMGAIHILLDNAADQSVPNYDRIYPVEMAYNSGYTHIAHVLHGENPIDLNQQQQLQNNNNNIGNNRKTTEIFDLLSNQPPIQQQQQNVDINNNNQNNQNNTSTTNNFNNNNNNSNQQQMVLVDDKVLEPFIPVDMTLKHGIIEKHNNPKFLSSAEKLGLTSAHRSALMEAFKSLRTLRYRLFWIMLSNPLFKNFCQWDSEGIHFIVYNSRNLLDVLGLYFGLRGSNSAVDWMSHLARRKSPLKKEIAASGTQPAGDLWTNLRPDTFNSQTNLEKLKDITSTDKKDKTTGTTPRGRGKKNGNADLNTSTSSTALDESMDSSSMDISTPGPTQEMMDVLTKSGQQQPIPNMSNTTQMMIDQAAAAPVATTTSGVVLPQHQQIKLEAIQQHIQQQIHQHQQHLQQQQHHEQQHQHQQQHHQQQQQQQHHQHEQQQQTLAPVIPNVVPANNPMMNIIDINHQHQQHQQQQPSQSHHPQQVQQQQQEVQPQQQQQVQQPQQQEVQQSQQQESHQSHQEHIEHSEVPTTLPSSQVVNNDNIVDPRQIEIASVEQPTMTDNSTIQPTHLNSQQQQPTTQNPLVFESNSTLQTLQPPQSDDCIPPANTTTTTTTTVVAQDEQGIHIPILDNSEQPVPEELSSSAEHQHQQQQQQQQLQQS</sequence>
<gene>
    <name evidence="4" type="ORF">DFA_00937</name>
</gene>
<dbReference type="AlphaFoldDB" id="F4PUP5"/>
<evidence type="ECO:0000313" key="4">
    <source>
        <dbReference type="EMBL" id="EGG21064.1"/>
    </source>
</evidence>
<feature type="compositionally biased region" description="Polar residues" evidence="3">
    <location>
        <begin position="961"/>
        <end position="974"/>
    </location>
</feature>
<feature type="region of interest" description="Disordered" evidence="3">
    <location>
        <begin position="287"/>
        <end position="333"/>
    </location>
</feature>
<name>F4PUP5_CACFS</name>
<feature type="region of interest" description="Disordered" evidence="3">
    <location>
        <begin position="232"/>
        <end position="265"/>
    </location>
</feature>
<dbReference type="SMART" id="SM00248">
    <property type="entry name" value="ANK"/>
    <property type="match status" value="3"/>
</dbReference>
<feature type="region of interest" description="Disordered" evidence="3">
    <location>
        <begin position="997"/>
        <end position="1065"/>
    </location>
</feature>
<dbReference type="OrthoDB" id="194358at2759"/>
<keyword evidence="2" id="KW-0040">ANK repeat</keyword>
<feature type="region of interest" description="Disordered" evidence="3">
    <location>
        <begin position="961"/>
        <end position="984"/>
    </location>
</feature>
<feature type="compositionally biased region" description="Basic and acidic residues" evidence="3">
    <location>
        <begin position="686"/>
        <end position="700"/>
    </location>
</feature>
<dbReference type="PANTHER" id="PTHR24179">
    <property type="entry name" value="PROTEIN PHOSPHATASE 1 REGULATORY SUBUNIT 12"/>
    <property type="match status" value="1"/>
</dbReference>
<accession>F4PUP5</accession>
<dbReference type="Proteomes" id="UP000007797">
    <property type="component" value="Unassembled WGS sequence"/>
</dbReference>
<dbReference type="Gene3D" id="1.25.40.20">
    <property type="entry name" value="Ankyrin repeat-containing domain"/>
    <property type="match status" value="1"/>
</dbReference>
<evidence type="ECO:0000313" key="5">
    <source>
        <dbReference type="Proteomes" id="UP000007797"/>
    </source>
</evidence>
<feature type="region of interest" description="Disordered" evidence="3">
    <location>
        <begin position="503"/>
        <end position="527"/>
    </location>
</feature>
<feature type="compositionally biased region" description="Polar residues" evidence="3">
    <location>
        <begin position="715"/>
        <end position="726"/>
    </location>
</feature>
<dbReference type="OMA" id="NDEMEIQ"/>
<keyword evidence="5" id="KW-1185">Reference proteome</keyword>
<evidence type="ECO:0000256" key="3">
    <source>
        <dbReference type="SAM" id="MobiDB-lite"/>
    </source>
</evidence>
<feature type="compositionally biased region" description="Low complexity" evidence="3">
    <location>
        <begin position="243"/>
        <end position="258"/>
    </location>
</feature>
<feature type="compositionally biased region" description="Basic and acidic residues" evidence="3">
    <location>
        <begin position="921"/>
        <end position="932"/>
    </location>
</feature>
<organism evidence="4 5">
    <name type="scientific">Cavenderia fasciculata</name>
    <name type="common">Slime mold</name>
    <name type="synonym">Dictyostelium fasciculatum</name>
    <dbReference type="NCBI Taxonomy" id="261658"/>
    <lineage>
        <taxon>Eukaryota</taxon>
        <taxon>Amoebozoa</taxon>
        <taxon>Evosea</taxon>
        <taxon>Eumycetozoa</taxon>
        <taxon>Dictyostelia</taxon>
        <taxon>Acytosteliales</taxon>
        <taxon>Cavenderiaceae</taxon>
        <taxon>Cavenderia</taxon>
    </lineage>
</organism>
<evidence type="ECO:0000256" key="2">
    <source>
        <dbReference type="PROSITE-ProRule" id="PRU00023"/>
    </source>
</evidence>
<dbReference type="InterPro" id="IPR036770">
    <property type="entry name" value="Ankyrin_rpt-contain_sf"/>
</dbReference>
<feature type="repeat" description="ANK" evidence="2">
    <location>
        <begin position="401"/>
        <end position="433"/>
    </location>
</feature>
<dbReference type="RefSeq" id="XP_004358914.1">
    <property type="nucleotide sequence ID" value="XM_004358857.1"/>
</dbReference>
<protein>
    <recommendedName>
        <fullName evidence="6">IPT/TIG domain-containing protein</fullName>
    </recommendedName>
</protein>
<feature type="compositionally biased region" description="Low complexity" evidence="3">
    <location>
        <begin position="183"/>
        <end position="216"/>
    </location>
</feature>
<evidence type="ECO:0008006" key="6">
    <source>
        <dbReference type="Google" id="ProtNLM"/>
    </source>
</evidence>
<dbReference type="EMBL" id="GL883010">
    <property type="protein sequence ID" value="EGG21064.1"/>
    <property type="molecule type" value="Genomic_DNA"/>
</dbReference>
<dbReference type="STRING" id="1054147.F4PUP5"/>
<dbReference type="GO" id="GO:0004857">
    <property type="term" value="F:enzyme inhibitor activity"/>
    <property type="evidence" value="ECO:0007669"/>
    <property type="project" value="TreeGrafter"/>
</dbReference>
<feature type="compositionally biased region" description="Low complexity" evidence="3">
    <location>
        <begin position="1054"/>
        <end position="1065"/>
    </location>
</feature>
<feature type="repeat" description="ANK" evidence="2">
    <location>
        <begin position="368"/>
        <end position="400"/>
    </location>
</feature>
<dbReference type="PROSITE" id="PS50088">
    <property type="entry name" value="ANK_REPEAT"/>
    <property type="match status" value="2"/>
</dbReference>
<feature type="region of interest" description="Disordered" evidence="3">
    <location>
        <begin position="659"/>
        <end position="739"/>
    </location>
</feature>
<dbReference type="Pfam" id="PF12796">
    <property type="entry name" value="Ank_2"/>
    <property type="match status" value="1"/>
</dbReference>